<gene>
    <name evidence="1" type="ORF">AWU67_15450</name>
</gene>
<dbReference type="KEGG" id="mvd:AWU67_15450"/>
<dbReference type="AlphaFoldDB" id="A0A0Y0PFR8"/>
<reference evidence="1 2" key="1">
    <citation type="journal article" date="2016" name="J. Biotechnol.">
        <title>First complete genome sequence of a species in the genus Microterricola, an extremophilic cold active enzyme producing bacterial strain ERGS5:02 isolated from Sikkim Himalaya.</title>
        <authorList>
            <person name="Himanshu"/>
            <person name="Swarnkar M.K."/>
            <person name="Singh D."/>
            <person name="Kumar R."/>
        </authorList>
    </citation>
    <scope>NUCLEOTIDE SEQUENCE [LARGE SCALE GENOMIC DNA]</scope>
    <source>
        <strain evidence="1 2">ERGS5:02</strain>
    </source>
</reference>
<accession>A0A0Y0PFR8</accession>
<proteinExistence type="predicted"/>
<evidence type="ECO:0000313" key="2">
    <source>
        <dbReference type="Proteomes" id="UP000058305"/>
    </source>
</evidence>
<protein>
    <submittedName>
        <fullName evidence="1">Uncharacterized protein</fullName>
    </submittedName>
</protein>
<dbReference type="RefSeq" id="WP_067231109.1">
    <property type="nucleotide sequence ID" value="NZ_CP014145.1"/>
</dbReference>
<name>A0A0Y0PFR8_9MICO</name>
<dbReference type="InterPro" id="IPR018561">
    <property type="entry name" value="AosR"/>
</dbReference>
<dbReference type="OrthoDB" id="3268479at2"/>
<reference evidence="2" key="2">
    <citation type="submission" date="2016-01" db="EMBL/GenBank/DDBJ databases">
        <title>First complete genome sequence of a species in the genus Microterricola, an extremophilic cold active enzyme producing strain ERGS5:02 isolated from Sikkim Himalaya.</title>
        <authorList>
            <person name="Kumar R."/>
            <person name="Singh D."/>
            <person name="Swarnkar M.K."/>
        </authorList>
    </citation>
    <scope>NUCLEOTIDE SEQUENCE [LARGE SCALE GENOMIC DNA]</scope>
    <source>
        <strain evidence="2">ERGS5:02</strain>
    </source>
</reference>
<keyword evidence="2" id="KW-1185">Reference proteome</keyword>
<sequence length="192" mass="20385">MSRIVAAASRTDLLASGGTRAVLLQLDGDEADALASLAGQVETLLGESDPASPGLTRLFPVAYNDDASAAAEFARYTRPELQKRKIDAATTVREAVEAASALGIDDERYGHNIEIDPETLLAWLTFLTDLRLVLADSIGVADDGSLSDAAAAASEELAQLRELQRGVYDWAAFLQDSLIGAVEMDLPEPELP</sequence>
<dbReference type="EMBL" id="CP014145">
    <property type="protein sequence ID" value="AMB60023.1"/>
    <property type="molecule type" value="Genomic_DNA"/>
</dbReference>
<dbReference type="Proteomes" id="UP000058305">
    <property type="component" value="Chromosome"/>
</dbReference>
<dbReference type="Pfam" id="PF09438">
    <property type="entry name" value="DUF2017"/>
    <property type="match status" value="1"/>
</dbReference>
<evidence type="ECO:0000313" key="1">
    <source>
        <dbReference type="EMBL" id="AMB60023.1"/>
    </source>
</evidence>
<organism evidence="1 2">
    <name type="scientific">Microterricola viridarii</name>
    <dbReference type="NCBI Taxonomy" id="412690"/>
    <lineage>
        <taxon>Bacteria</taxon>
        <taxon>Bacillati</taxon>
        <taxon>Actinomycetota</taxon>
        <taxon>Actinomycetes</taxon>
        <taxon>Micrococcales</taxon>
        <taxon>Microbacteriaceae</taxon>
        <taxon>Microterricola</taxon>
    </lineage>
</organism>